<dbReference type="PANTHER" id="PTHR30055:SF238">
    <property type="entry name" value="MYCOFACTOCIN BIOSYNTHESIS TRANSCRIPTIONAL REGULATOR MFTR-RELATED"/>
    <property type="match status" value="1"/>
</dbReference>
<dbReference type="InterPro" id="IPR001647">
    <property type="entry name" value="HTH_TetR"/>
</dbReference>
<dbReference type="RefSeq" id="WP_379518522.1">
    <property type="nucleotide sequence ID" value="NZ_JBHSPA010000045.1"/>
</dbReference>
<keyword evidence="7" id="KW-1185">Reference proteome</keyword>
<keyword evidence="2 4" id="KW-0238">DNA-binding</keyword>
<keyword evidence="3" id="KW-0804">Transcription</keyword>
<dbReference type="PRINTS" id="PR00455">
    <property type="entry name" value="HTHTETR"/>
</dbReference>
<evidence type="ECO:0000259" key="5">
    <source>
        <dbReference type="PROSITE" id="PS50977"/>
    </source>
</evidence>
<dbReference type="InterPro" id="IPR050109">
    <property type="entry name" value="HTH-type_TetR-like_transc_reg"/>
</dbReference>
<accession>A0ABW1CTA6</accession>
<keyword evidence="1" id="KW-0805">Transcription regulation</keyword>
<dbReference type="Gene3D" id="1.10.357.10">
    <property type="entry name" value="Tetracycline Repressor, domain 2"/>
    <property type="match status" value="1"/>
</dbReference>
<sequence length="197" mass="21421">MGRWEPNARERLGRSALELFLERGYESTTAAEIAERAGLAKSTFFRHFADKREVLFGGQDRLNRLFIDAVTGVPDSATPLDAVAAALDAVAAAFGPEQRAFVRQRHAVISGNSDLRERELLKLAALTAVMADTLRERGVPDPAASLAAELGSLAFRNAHARWIDPANQQDFPDLARQELNELKAATATLDQAPGTAR</sequence>
<evidence type="ECO:0000256" key="2">
    <source>
        <dbReference type="ARBA" id="ARBA00023125"/>
    </source>
</evidence>
<reference evidence="7" key="1">
    <citation type="journal article" date="2019" name="Int. J. Syst. Evol. Microbiol.">
        <title>The Global Catalogue of Microorganisms (GCM) 10K type strain sequencing project: providing services to taxonomists for standard genome sequencing and annotation.</title>
        <authorList>
            <consortium name="The Broad Institute Genomics Platform"/>
            <consortium name="The Broad Institute Genome Sequencing Center for Infectious Disease"/>
            <person name="Wu L."/>
            <person name="Ma J."/>
        </authorList>
    </citation>
    <scope>NUCLEOTIDE SEQUENCE [LARGE SCALE GENOMIC DNA]</scope>
    <source>
        <strain evidence="7">CCUG 53903</strain>
    </source>
</reference>
<evidence type="ECO:0000256" key="1">
    <source>
        <dbReference type="ARBA" id="ARBA00023015"/>
    </source>
</evidence>
<dbReference type="Pfam" id="PF00440">
    <property type="entry name" value="TetR_N"/>
    <property type="match status" value="1"/>
</dbReference>
<feature type="domain" description="HTH tetR-type" evidence="5">
    <location>
        <begin position="6"/>
        <end position="66"/>
    </location>
</feature>
<proteinExistence type="predicted"/>
<evidence type="ECO:0000256" key="4">
    <source>
        <dbReference type="PROSITE-ProRule" id="PRU00335"/>
    </source>
</evidence>
<protein>
    <submittedName>
        <fullName evidence="6">TetR/AcrR family transcriptional regulator</fullName>
    </submittedName>
</protein>
<dbReference type="PROSITE" id="PS50977">
    <property type="entry name" value="HTH_TETR_2"/>
    <property type="match status" value="1"/>
</dbReference>
<organism evidence="6 7">
    <name type="scientific">Nonomuraea insulae</name>
    <dbReference type="NCBI Taxonomy" id="1616787"/>
    <lineage>
        <taxon>Bacteria</taxon>
        <taxon>Bacillati</taxon>
        <taxon>Actinomycetota</taxon>
        <taxon>Actinomycetes</taxon>
        <taxon>Streptosporangiales</taxon>
        <taxon>Streptosporangiaceae</taxon>
        <taxon>Nonomuraea</taxon>
    </lineage>
</organism>
<feature type="DNA-binding region" description="H-T-H motif" evidence="4">
    <location>
        <begin position="29"/>
        <end position="48"/>
    </location>
</feature>
<evidence type="ECO:0000313" key="6">
    <source>
        <dbReference type="EMBL" id="MFC5829025.1"/>
    </source>
</evidence>
<dbReference type="Proteomes" id="UP001596058">
    <property type="component" value="Unassembled WGS sequence"/>
</dbReference>
<evidence type="ECO:0000313" key="7">
    <source>
        <dbReference type="Proteomes" id="UP001596058"/>
    </source>
</evidence>
<dbReference type="PANTHER" id="PTHR30055">
    <property type="entry name" value="HTH-TYPE TRANSCRIPTIONAL REGULATOR RUTR"/>
    <property type="match status" value="1"/>
</dbReference>
<name>A0ABW1CTA6_9ACTN</name>
<dbReference type="SUPFAM" id="SSF46689">
    <property type="entry name" value="Homeodomain-like"/>
    <property type="match status" value="1"/>
</dbReference>
<evidence type="ECO:0000256" key="3">
    <source>
        <dbReference type="ARBA" id="ARBA00023163"/>
    </source>
</evidence>
<comment type="caution">
    <text evidence="6">The sequence shown here is derived from an EMBL/GenBank/DDBJ whole genome shotgun (WGS) entry which is preliminary data.</text>
</comment>
<dbReference type="InterPro" id="IPR041347">
    <property type="entry name" value="MftR_C"/>
</dbReference>
<dbReference type="EMBL" id="JBHSPA010000045">
    <property type="protein sequence ID" value="MFC5829025.1"/>
    <property type="molecule type" value="Genomic_DNA"/>
</dbReference>
<dbReference type="Pfam" id="PF17754">
    <property type="entry name" value="TetR_C_14"/>
    <property type="match status" value="1"/>
</dbReference>
<dbReference type="InterPro" id="IPR009057">
    <property type="entry name" value="Homeodomain-like_sf"/>
</dbReference>
<gene>
    <name evidence="6" type="ORF">ACFPZ3_34620</name>
</gene>